<name>A0A9W6H3M1_9MICO</name>
<reference evidence="4" key="1">
    <citation type="journal article" date="2014" name="Int. J. Syst. Evol. Microbiol.">
        <title>Complete genome sequence of Corynebacterium casei LMG S-19264T (=DSM 44701T), isolated from a smear-ripened cheese.</title>
        <authorList>
            <consortium name="US DOE Joint Genome Institute (JGI-PGF)"/>
            <person name="Walter F."/>
            <person name="Albersmeier A."/>
            <person name="Kalinowski J."/>
            <person name="Ruckert C."/>
        </authorList>
    </citation>
    <scope>NUCLEOTIDE SEQUENCE</scope>
    <source>
        <strain evidence="4">VKM Ac-1020</strain>
    </source>
</reference>
<reference evidence="4" key="2">
    <citation type="submission" date="2023-01" db="EMBL/GenBank/DDBJ databases">
        <authorList>
            <person name="Sun Q."/>
            <person name="Evtushenko L."/>
        </authorList>
    </citation>
    <scope>NUCLEOTIDE SEQUENCE</scope>
    <source>
        <strain evidence="4">VKM Ac-1020</strain>
    </source>
</reference>
<dbReference type="PANTHER" id="PTHR34580:SF3">
    <property type="entry name" value="PROTEIN PAFB"/>
    <property type="match status" value="1"/>
</dbReference>
<dbReference type="Pfam" id="PF13280">
    <property type="entry name" value="WYL"/>
    <property type="match status" value="1"/>
</dbReference>
<dbReference type="AlphaFoldDB" id="A0A9W6H3M1"/>
<evidence type="ECO:0000313" key="4">
    <source>
        <dbReference type="EMBL" id="GLJ62011.1"/>
    </source>
</evidence>
<sequence length="323" mass="35868">MADTTARALRLLDLLQSAHQRTVGELADRLGVDERTIRRDMARLVDLGLPVETQRGRYGGYRLAPGERFLPLMFSAEEAVAVYLGLVRAQAASGDPEIAAQTALTKIRRALPAAEAERVDALLGATMRTPQGGAAAPDPAITLTLAEAVASRQALDLRYVNRHGALSRRVVHPHGLVAHGDRWYLIAFDTDREEERTFRVDRVRSARSLRETFAPPRRPDAEGLLDRFADADYRWEVVLRIRATEDRIRPHLPRSVARLERLDDGEGATEDGLPWYRAEIHAESLDWLPPVIAALDCEVTIDGPDELRDRVRAAAARMSRAAG</sequence>
<comment type="caution">
    <text evidence="4">The sequence shown here is derived from an EMBL/GenBank/DDBJ whole genome shotgun (WGS) entry which is preliminary data.</text>
</comment>
<dbReference type="PANTHER" id="PTHR34580">
    <property type="match status" value="1"/>
</dbReference>
<keyword evidence="5" id="KW-1185">Reference proteome</keyword>
<evidence type="ECO:0000256" key="1">
    <source>
        <dbReference type="ARBA" id="ARBA00023015"/>
    </source>
</evidence>
<dbReference type="InterPro" id="IPR001034">
    <property type="entry name" value="DeoR_HTH"/>
</dbReference>
<dbReference type="InterPro" id="IPR036388">
    <property type="entry name" value="WH-like_DNA-bd_sf"/>
</dbReference>
<dbReference type="PROSITE" id="PS51000">
    <property type="entry name" value="HTH_DEOR_2"/>
    <property type="match status" value="1"/>
</dbReference>
<dbReference type="InterPro" id="IPR057727">
    <property type="entry name" value="WCX_dom"/>
</dbReference>
<dbReference type="PIRSF" id="PIRSF016838">
    <property type="entry name" value="PafC"/>
    <property type="match status" value="1"/>
</dbReference>
<dbReference type="InterPro" id="IPR011991">
    <property type="entry name" value="ArsR-like_HTH"/>
</dbReference>
<dbReference type="InterPro" id="IPR051534">
    <property type="entry name" value="CBASS_pafABC_assoc_protein"/>
</dbReference>
<evidence type="ECO:0000259" key="3">
    <source>
        <dbReference type="PROSITE" id="PS51000"/>
    </source>
</evidence>
<feature type="domain" description="HTH deoR-type" evidence="3">
    <location>
        <begin position="4"/>
        <end position="59"/>
    </location>
</feature>
<evidence type="ECO:0000313" key="5">
    <source>
        <dbReference type="Proteomes" id="UP001142462"/>
    </source>
</evidence>
<organism evidence="4 5">
    <name type="scientific">Microbacterium barkeri</name>
    <dbReference type="NCBI Taxonomy" id="33917"/>
    <lineage>
        <taxon>Bacteria</taxon>
        <taxon>Bacillati</taxon>
        <taxon>Actinomycetota</taxon>
        <taxon>Actinomycetes</taxon>
        <taxon>Micrococcales</taxon>
        <taxon>Microbacteriaceae</taxon>
        <taxon>Microbacterium</taxon>
    </lineage>
</organism>
<keyword evidence="2" id="KW-0804">Transcription</keyword>
<dbReference type="Pfam" id="PF08279">
    <property type="entry name" value="HTH_11"/>
    <property type="match status" value="1"/>
</dbReference>
<gene>
    <name evidence="4" type="ORF">GCM10017576_21410</name>
</gene>
<dbReference type="Proteomes" id="UP001142462">
    <property type="component" value="Unassembled WGS sequence"/>
</dbReference>
<dbReference type="SUPFAM" id="SSF46785">
    <property type="entry name" value="Winged helix' DNA-binding domain"/>
    <property type="match status" value="1"/>
</dbReference>
<evidence type="ECO:0000256" key="2">
    <source>
        <dbReference type="ARBA" id="ARBA00023163"/>
    </source>
</evidence>
<dbReference type="PROSITE" id="PS52050">
    <property type="entry name" value="WYL"/>
    <property type="match status" value="1"/>
</dbReference>
<dbReference type="InterPro" id="IPR013196">
    <property type="entry name" value="HTH_11"/>
</dbReference>
<dbReference type="Gene3D" id="1.10.10.10">
    <property type="entry name" value="Winged helix-like DNA-binding domain superfamily/Winged helix DNA-binding domain"/>
    <property type="match status" value="1"/>
</dbReference>
<dbReference type="EMBL" id="BSEJ01000010">
    <property type="protein sequence ID" value="GLJ62011.1"/>
    <property type="molecule type" value="Genomic_DNA"/>
</dbReference>
<dbReference type="Pfam" id="PF25583">
    <property type="entry name" value="WCX"/>
    <property type="match status" value="1"/>
</dbReference>
<dbReference type="InterPro" id="IPR028349">
    <property type="entry name" value="PafC-like"/>
</dbReference>
<dbReference type="RefSeq" id="WP_271173720.1">
    <property type="nucleotide sequence ID" value="NZ_BSEJ01000010.1"/>
</dbReference>
<keyword evidence="1" id="KW-0805">Transcription regulation</keyword>
<accession>A0A9W6H3M1</accession>
<dbReference type="InterPro" id="IPR026881">
    <property type="entry name" value="WYL_dom"/>
</dbReference>
<dbReference type="InterPro" id="IPR036390">
    <property type="entry name" value="WH_DNA-bd_sf"/>
</dbReference>
<dbReference type="CDD" id="cd00090">
    <property type="entry name" value="HTH_ARSR"/>
    <property type="match status" value="1"/>
</dbReference>
<protein>
    <submittedName>
        <fullName evidence="4">Transcriptional regulator</fullName>
    </submittedName>
</protein>
<proteinExistence type="predicted"/>
<dbReference type="GO" id="GO:0003700">
    <property type="term" value="F:DNA-binding transcription factor activity"/>
    <property type="evidence" value="ECO:0007669"/>
    <property type="project" value="InterPro"/>
</dbReference>